<reference evidence="1" key="1">
    <citation type="submission" date="2023-04" db="EMBL/GenBank/DDBJ databases">
        <title>Draft Genome sequencing of Naganishia species isolated from polar environments using Oxford Nanopore Technology.</title>
        <authorList>
            <person name="Leo P."/>
            <person name="Venkateswaran K."/>
        </authorList>
    </citation>
    <scope>NUCLEOTIDE SEQUENCE</scope>
    <source>
        <strain evidence="1">MNA-CCFEE 5423</strain>
    </source>
</reference>
<evidence type="ECO:0000313" key="1">
    <source>
        <dbReference type="EMBL" id="KAJ9093687.1"/>
    </source>
</evidence>
<dbReference type="EMBL" id="JASBWT010000029">
    <property type="protein sequence ID" value="KAJ9093687.1"/>
    <property type="molecule type" value="Genomic_DNA"/>
</dbReference>
<dbReference type="Proteomes" id="UP001227268">
    <property type="component" value="Unassembled WGS sequence"/>
</dbReference>
<evidence type="ECO:0000313" key="2">
    <source>
        <dbReference type="Proteomes" id="UP001227268"/>
    </source>
</evidence>
<accession>A0ACC2V3U1</accession>
<name>A0ACC2V3U1_9TREE</name>
<sequence length="384" mass="40897">MNKNKRNKPGPSLSLTGFFSGSTSTARGGRDSTTISPAQLKPTRIIDSSPPSGAEVVNAFENVPVAAVVRRHETSSSPLEETASSTSENATSQPIPLEPLKYTITFPPSSSSTTTTTATKQALNDLLKDITNDPNASCVEIQCARPKEAGPSALSDAEWQQLGDLVDAISGFRGVSGGIVEGGEKVDRRIVICELILIRSATTVHSRTQPTNEPTNDPDKRTAGLLPPPLDPSAPFSQLHTSRAYADVYLPRLTELSLNASVSLMLCPPVVDAVLCGKHEGERGRAWWAEEDELRRVMRLYMTPAMECFGSHRIIFGSSSPPVFACSTALITPERWYAVAKTVVAELVCGSGDVGEAQAEMDDVFAGNAGRIWGARTTTGGGVL</sequence>
<comment type="caution">
    <text evidence="1">The sequence shown here is derived from an EMBL/GenBank/DDBJ whole genome shotgun (WGS) entry which is preliminary data.</text>
</comment>
<keyword evidence="2" id="KW-1185">Reference proteome</keyword>
<organism evidence="1 2">
    <name type="scientific">Naganishia friedmannii</name>
    <dbReference type="NCBI Taxonomy" id="89922"/>
    <lineage>
        <taxon>Eukaryota</taxon>
        <taxon>Fungi</taxon>
        <taxon>Dikarya</taxon>
        <taxon>Basidiomycota</taxon>
        <taxon>Agaricomycotina</taxon>
        <taxon>Tremellomycetes</taxon>
        <taxon>Filobasidiales</taxon>
        <taxon>Filobasidiaceae</taxon>
        <taxon>Naganishia</taxon>
    </lineage>
</organism>
<gene>
    <name evidence="1" type="ORF">QFC21_006283</name>
</gene>
<proteinExistence type="predicted"/>
<protein>
    <submittedName>
        <fullName evidence="1">Uncharacterized protein</fullName>
    </submittedName>
</protein>